<dbReference type="HAMAP" id="MF_00415">
    <property type="entry name" value="FlgH"/>
    <property type="match status" value="1"/>
</dbReference>
<keyword evidence="9" id="KW-0449">Lipoprotein</keyword>
<protein>
    <recommendedName>
        <fullName evidence="9">Flagellar L-ring protein</fullName>
    </recommendedName>
    <alternativeName>
        <fullName evidence="9">Basal body L-ring protein</fullName>
    </alternativeName>
</protein>
<comment type="similarity">
    <text evidence="3 9">Belongs to the FlgH family.</text>
</comment>
<accession>A0A5C7SRG9</accession>
<dbReference type="GO" id="GO:0071973">
    <property type="term" value="P:bacterial-type flagellum-dependent cell motility"/>
    <property type="evidence" value="ECO:0007669"/>
    <property type="project" value="InterPro"/>
</dbReference>
<name>A0A5C7SRG9_THASP</name>
<comment type="subunit">
    <text evidence="4 9">The basal body constitutes a major portion of the flagellar organelle and consists of four rings (L,P,S, and M) mounted on a central rod.</text>
</comment>
<evidence type="ECO:0000256" key="8">
    <source>
        <dbReference type="ARBA" id="ARBA00023237"/>
    </source>
</evidence>
<evidence type="ECO:0000256" key="3">
    <source>
        <dbReference type="ARBA" id="ARBA00006929"/>
    </source>
</evidence>
<dbReference type="InterPro" id="IPR000527">
    <property type="entry name" value="Flag_Lring"/>
</dbReference>
<organism evidence="11 12">
    <name type="scientific">Thauera aminoaromatica</name>
    <dbReference type="NCBI Taxonomy" id="164330"/>
    <lineage>
        <taxon>Bacteria</taxon>
        <taxon>Pseudomonadati</taxon>
        <taxon>Pseudomonadota</taxon>
        <taxon>Betaproteobacteria</taxon>
        <taxon>Rhodocyclales</taxon>
        <taxon>Zoogloeaceae</taxon>
        <taxon>Thauera</taxon>
    </lineage>
</organism>
<evidence type="ECO:0000256" key="1">
    <source>
        <dbReference type="ARBA" id="ARBA00002591"/>
    </source>
</evidence>
<evidence type="ECO:0000256" key="9">
    <source>
        <dbReference type="HAMAP-Rule" id="MF_00415"/>
    </source>
</evidence>
<comment type="caution">
    <text evidence="11">The sequence shown here is derived from an EMBL/GenBank/DDBJ whole genome shotgun (WGS) entry which is preliminary data.</text>
</comment>
<sequence>MKLASHSIAVGLLALLSGCAAIQTTPPSAVHQPMSVRPEAMATALPANGAIYQTVQARPLFEDRRARRIGDTITINLVERNTAEKSANANATRNGNMSAGIGPINRLPLSGLNGLELEADAESDFNGKGAAAANNVFNGTITVTVIDVYPNGNLLVSGEKMVAINQGNEFIRFSGVINPNTVTTANTVQSTQVADARIEYRGSGFIDESNTMGWLQRFFVAIMPF</sequence>
<dbReference type="EMBL" id="SSFD01000117">
    <property type="protein sequence ID" value="TXH86189.1"/>
    <property type="molecule type" value="Genomic_DNA"/>
</dbReference>
<dbReference type="PANTHER" id="PTHR34933">
    <property type="entry name" value="FLAGELLAR L-RING PROTEIN"/>
    <property type="match status" value="1"/>
</dbReference>
<keyword evidence="11" id="KW-0282">Flagellum</keyword>
<feature type="signal peptide" evidence="10">
    <location>
        <begin position="1"/>
        <end position="22"/>
    </location>
</feature>
<dbReference type="PANTHER" id="PTHR34933:SF3">
    <property type="entry name" value="FLAGELLAR L-RING PROTEIN"/>
    <property type="match status" value="1"/>
</dbReference>
<evidence type="ECO:0000256" key="7">
    <source>
        <dbReference type="ARBA" id="ARBA00023143"/>
    </source>
</evidence>
<dbReference type="PRINTS" id="PR01008">
    <property type="entry name" value="FLGLRINGFLGH"/>
</dbReference>
<dbReference type="Proteomes" id="UP000321192">
    <property type="component" value="Unassembled WGS sequence"/>
</dbReference>
<keyword evidence="6 9" id="KW-0472">Membrane</keyword>
<dbReference type="AlphaFoldDB" id="A0A5C7SRG9"/>
<reference evidence="11 12" key="1">
    <citation type="submission" date="2018-09" db="EMBL/GenBank/DDBJ databases">
        <title>Metagenome Assembled Genomes from an Advanced Water Purification Facility.</title>
        <authorList>
            <person name="Stamps B.W."/>
            <person name="Spear J.R."/>
        </authorList>
    </citation>
    <scope>NUCLEOTIDE SEQUENCE [LARGE SCALE GENOMIC DNA]</scope>
    <source>
        <strain evidence="11">Bin_27_1</strain>
    </source>
</reference>
<dbReference type="RefSeq" id="WP_276658130.1">
    <property type="nucleotide sequence ID" value="NZ_SSFD01000117.1"/>
</dbReference>
<keyword evidence="7 9" id="KW-0975">Bacterial flagellum</keyword>
<dbReference type="GO" id="GO:0003774">
    <property type="term" value="F:cytoskeletal motor activity"/>
    <property type="evidence" value="ECO:0007669"/>
    <property type="project" value="InterPro"/>
</dbReference>
<evidence type="ECO:0000256" key="10">
    <source>
        <dbReference type="SAM" id="SignalP"/>
    </source>
</evidence>
<dbReference type="Pfam" id="PF02107">
    <property type="entry name" value="FlgH"/>
    <property type="match status" value="1"/>
</dbReference>
<dbReference type="GO" id="GO:0009427">
    <property type="term" value="C:bacterial-type flagellum basal body, distal rod, L ring"/>
    <property type="evidence" value="ECO:0007669"/>
    <property type="project" value="InterPro"/>
</dbReference>
<evidence type="ECO:0000256" key="6">
    <source>
        <dbReference type="ARBA" id="ARBA00023136"/>
    </source>
</evidence>
<gene>
    <name evidence="9" type="primary">flgH</name>
    <name evidence="11" type="ORF">E6Q80_08120</name>
</gene>
<comment type="subcellular location">
    <subcellularLocation>
        <location evidence="9">Cell outer membrane</location>
        <topology evidence="9">Lipid-anchor</topology>
    </subcellularLocation>
    <subcellularLocation>
        <location evidence="9">Bacterial flagellum basal body</location>
    </subcellularLocation>
    <subcellularLocation>
        <location evidence="2">Membrane</location>
    </subcellularLocation>
</comment>
<evidence type="ECO:0000313" key="12">
    <source>
        <dbReference type="Proteomes" id="UP000321192"/>
    </source>
</evidence>
<evidence type="ECO:0000256" key="5">
    <source>
        <dbReference type="ARBA" id="ARBA00022729"/>
    </source>
</evidence>
<keyword evidence="5 9" id="KW-0732">Signal</keyword>
<evidence type="ECO:0000256" key="2">
    <source>
        <dbReference type="ARBA" id="ARBA00004370"/>
    </source>
</evidence>
<keyword evidence="8 9" id="KW-0998">Cell outer membrane</keyword>
<proteinExistence type="inferred from homology"/>
<keyword evidence="11" id="KW-0969">Cilium</keyword>
<dbReference type="GO" id="GO:0009279">
    <property type="term" value="C:cell outer membrane"/>
    <property type="evidence" value="ECO:0007669"/>
    <property type="project" value="UniProtKB-SubCell"/>
</dbReference>
<feature type="chain" id="PRO_5022780151" description="Flagellar L-ring protein" evidence="10">
    <location>
        <begin position="23"/>
        <end position="225"/>
    </location>
</feature>
<evidence type="ECO:0000313" key="11">
    <source>
        <dbReference type="EMBL" id="TXH86189.1"/>
    </source>
</evidence>
<evidence type="ECO:0000256" key="4">
    <source>
        <dbReference type="ARBA" id="ARBA00011439"/>
    </source>
</evidence>
<dbReference type="PROSITE" id="PS51257">
    <property type="entry name" value="PROKAR_LIPOPROTEIN"/>
    <property type="match status" value="1"/>
</dbReference>
<keyword evidence="11" id="KW-0966">Cell projection</keyword>
<comment type="function">
    <text evidence="1 9">Assembles around the rod to form the L-ring and probably protects the motor/basal body from shearing forces during rotation.</text>
</comment>